<protein>
    <recommendedName>
        <fullName evidence="3">FkbM family methyltransferase</fullName>
    </recommendedName>
</protein>
<dbReference type="GO" id="GO:0031902">
    <property type="term" value="C:late endosome membrane"/>
    <property type="evidence" value="ECO:0007669"/>
    <property type="project" value="TreeGrafter"/>
</dbReference>
<name>A0A8I6R8Z2_CIMLE</name>
<dbReference type="GeneID" id="106661223"/>
<sequence length="223" mass="26132">MLKHPTDTTEHITNKPIRNKIDFLLWRVMGKKVNGVFMDFGAGDGIRYSRTLWLEETKNWNVILIEANPLMKPRLNESGRKAKIFSSCLGLQKYPYIGALGLRSNYGSRLLDDDWIIYETIVDVDCYPMYTYFLAAGYKSVDLLVLDINGREINALKTTPWSKVDIKALLVRYVTRDDVTEIVNYLTKESRTLYEFVYYVESIAIYLYFVRADIFRKYKQKDK</sequence>
<dbReference type="PANTHER" id="PTHR34009:SF2">
    <property type="entry name" value="PROTEIN STAR"/>
    <property type="match status" value="1"/>
</dbReference>
<dbReference type="RefSeq" id="XP_014239969.1">
    <property type="nucleotide sequence ID" value="XM_014384483.1"/>
</dbReference>
<evidence type="ECO:0000313" key="2">
    <source>
        <dbReference type="Proteomes" id="UP000494040"/>
    </source>
</evidence>
<dbReference type="GO" id="GO:0006888">
    <property type="term" value="P:endoplasmic reticulum to Golgi vesicle-mediated transport"/>
    <property type="evidence" value="ECO:0007669"/>
    <property type="project" value="TreeGrafter"/>
</dbReference>
<evidence type="ECO:0000313" key="1">
    <source>
        <dbReference type="EnsemblMetazoa" id="XP_014239969.1"/>
    </source>
</evidence>
<dbReference type="InterPro" id="IPR029063">
    <property type="entry name" value="SAM-dependent_MTases_sf"/>
</dbReference>
<dbReference type="OrthoDB" id="6357215at2759"/>
<dbReference type="Proteomes" id="UP000494040">
    <property type="component" value="Unassembled WGS sequence"/>
</dbReference>
<dbReference type="EnsemblMetazoa" id="XM_014384483.1">
    <property type="protein sequence ID" value="XP_014239969.1"/>
    <property type="gene ID" value="LOC106661223"/>
</dbReference>
<dbReference type="GO" id="GO:0005886">
    <property type="term" value="C:plasma membrane"/>
    <property type="evidence" value="ECO:0007669"/>
    <property type="project" value="TreeGrafter"/>
</dbReference>
<dbReference type="OMA" id="TEYHTIP"/>
<dbReference type="KEGG" id="clec:106661223"/>
<organism evidence="1 2">
    <name type="scientific">Cimex lectularius</name>
    <name type="common">Bed bug</name>
    <name type="synonym">Acanthia lectularia</name>
    <dbReference type="NCBI Taxonomy" id="79782"/>
    <lineage>
        <taxon>Eukaryota</taxon>
        <taxon>Metazoa</taxon>
        <taxon>Ecdysozoa</taxon>
        <taxon>Arthropoda</taxon>
        <taxon>Hexapoda</taxon>
        <taxon>Insecta</taxon>
        <taxon>Pterygota</taxon>
        <taxon>Neoptera</taxon>
        <taxon>Paraneoptera</taxon>
        <taxon>Hemiptera</taxon>
        <taxon>Heteroptera</taxon>
        <taxon>Panheteroptera</taxon>
        <taxon>Cimicomorpha</taxon>
        <taxon>Cimicidae</taxon>
        <taxon>Cimex</taxon>
    </lineage>
</organism>
<dbReference type="GO" id="GO:0005789">
    <property type="term" value="C:endoplasmic reticulum membrane"/>
    <property type="evidence" value="ECO:0007669"/>
    <property type="project" value="TreeGrafter"/>
</dbReference>
<dbReference type="EnsemblMetazoa" id="XM_014384482.2">
    <property type="protein sequence ID" value="XP_014239968.1"/>
    <property type="gene ID" value="LOC106661223"/>
</dbReference>
<dbReference type="AlphaFoldDB" id="A0A8I6R8Z2"/>
<proteinExistence type="predicted"/>
<dbReference type="Gene3D" id="3.40.50.150">
    <property type="entry name" value="Vaccinia Virus protein VP39"/>
    <property type="match status" value="1"/>
</dbReference>
<keyword evidence="2" id="KW-1185">Reference proteome</keyword>
<dbReference type="GO" id="GO:0016197">
    <property type="term" value="P:endosomal transport"/>
    <property type="evidence" value="ECO:0007669"/>
    <property type="project" value="TreeGrafter"/>
</dbReference>
<dbReference type="InterPro" id="IPR053202">
    <property type="entry name" value="EGF_Rcpt_Signaling_Reg"/>
</dbReference>
<reference evidence="1" key="1">
    <citation type="submission" date="2022-01" db="UniProtKB">
        <authorList>
            <consortium name="EnsemblMetazoa"/>
        </authorList>
    </citation>
    <scope>IDENTIFICATION</scope>
</reference>
<dbReference type="PANTHER" id="PTHR34009">
    <property type="entry name" value="PROTEIN STAR"/>
    <property type="match status" value="1"/>
</dbReference>
<evidence type="ECO:0008006" key="3">
    <source>
        <dbReference type="Google" id="ProtNLM"/>
    </source>
</evidence>
<accession>A0A8I6R8Z2</accession>
<dbReference type="RefSeq" id="XP_014239968.1">
    <property type="nucleotide sequence ID" value="XM_014384482.2"/>
</dbReference>
<dbReference type="GO" id="GO:0005794">
    <property type="term" value="C:Golgi apparatus"/>
    <property type="evidence" value="ECO:0007669"/>
    <property type="project" value="TreeGrafter"/>
</dbReference>